<protein>
    <recommendedName>
        <fullName evidence="5">Repeat protein (TIGR01451 family)</fullName>
    </recommendedName>
</protein>
<keyword evidence="2" id="KW-0812">Transmembrane</keyword>
<comment type="caution">
    <text evidence="3">The sequence shown here is derived from an EMBL/GenBank/DDBJ whole genome shotgun (WGS) entry which is preliminary data.</text>
</comment>
<name>A0ABP8PNA2_9NOCA</name>
<keyword evidence="2" id="KW-0472">Membrane</keyword>
<dbReference type="EMBL" id="BAABFB010000075">
    <property type="protein sequence ID" value="GAA4490418.1"/>
    <property type="molecule type" value="Genomic_DNA"/>
</dbReference>
<feature type="compositionally biased region" description="Low complexity" evidence="1">
    <location>
        <begin position="56"/>
        <end position="72"/>
    </location>
</feature>
<sequence>MEPSGPLPPEIYWRRRWLAIGAAVVALILVVWIVSALRGGGDDPSADAAAASSSLTSTTSATATGTAAPSDGAGSGGGGGGASGSASASASGTAAAAPAPGQCPDSSLAIKVSADKSTYPAGQEPEFGIVITNIGNTACDRDLGAGMQQVLVYTLDGQKRLWSNVDCYPNSTPDPRTLAPGEQAAFTVKWSGATSAPGCTAPRDPVGAGAYTVVGQLGNLRSSPEPFNLS</sequence>
<keyword evidence="4" id="KW-1185">Reference proteome</keyword>
<feature type="compositionally biased region" description="Gly residues" evidence="1">
    <location>
        <begin position="73"/>
        <end position="83"/>
    </location>
</feature>
<feature type="region of interest" description="Disordered" evidence="1">
    <location>
        <begin position="56"/>
        <end position="98"/>
    </location>
</feature>
<reference evidence="4" key="1">
    <citation type="journal article" date="2019" name="Int. J. Syst. Evol. Microbiol.">
        <title>The Global Catalogue of Microorganisms (GCM) 10K type strain sequencing project: providing services to taxonomists for standard genome sequencing and annotation.</title>
        <authorList>
            <consortium name="The Broad Institute Genomics Platform"/>
            <consortium name="The Broad Institute Genome Sequencing Center for Infectious Disease"/>
            <person name="Wu L."/>
            <person name="Ma J."/>
        </authorList>
    </citation>
    <scope>NUCLEOTIDE SEQUENCE [LARGE SCALE GENOMIC DNA]</scope>
    <source>
        <strain evidence="4">JCM 32206</strain>
    </source>
</reference>
<dbReference type="Proteomes" id="UP001501183">
    <property type="component" value="Unassembled WGS sequence"/>
</dbReference>
<organism evidence="3 4">
    <name type="scientific">Rhodococcus olei</name>
    <dbReference type="NCBI Taxonomy" id="2161675"/>
    <lineage>
        <taxon>Bacteria</taxon>
        <taxon>Bacillati</taxon>
        <taxon>Actinomycetota</taxon>
        <taxon>Actinomycetes</taxon>
        <taxon>Mycobacteriales</taxon>
        <taxon>Nocardiaceae</taxon>
        <taxon>Rhodococcus</taxon>
    </lineage>
</organism>
<feature type="compositionally biased region" description="Low complexity" evidence="1">
    <location>
        <begin position="84"/>
        <end position="98"/>
    </location>
</feature>
<evidence type="ECO:0000313" key="3">
    <source>
        <dbReference type="EMBL" id="GAA4490418.1"/>
    </source>
</evidence>
<proteinExistence type="predicted"/>
<evidence type="ECO:0000256" key="2">
    <source>
        <dbReference type="SAM" id="Phobius"/>
    </source>
</evidence>
<gene>
    <name evidence="3" type="ORF">GCM10023094_53670</name>
</gene>
<evidence type="ECO:0000256" key="1">
    <source>
        <dbReference type="SAM" id="MobiDB-lite"/>
    </source>
</evidence>
<evidence type="ECO:0008006" key="5">
    <source>
        <dbReference type="Google" id="ProtNLM"/>
    </source>
</evidence>
<feature type="transmembrane region" description="Helical" evidence="2">
    <location>
        <begin position="17"/>
        <end position="37"/>
    </location>
</feature>
<accession>A0ABP8PNA2</accession>
<evidence type="ECO:0000313" key="4">
    <source>
        <dbReference type="Proteomes" id="UP001501183"/>
    </source>
</evidence>
<keyword evidence="2" id="KW-1133">Transmembrane helix</keyword>